<dbReference type="Proteomes" id="UP000188324">
    <property type="component" value="Chromosome"/>
</dbReference>
<name>A0A1Q2CBS1_9ACTN</name>
<dbReference type="PROSITE" id="PS51257">
    <property type="entry name" value="PROKAR_LIPOPROTEIN"/>
    <property type="match status" value="1"/>
</dbReference>
<evidence type="ECO:0000313" key="1">
    <source>
        <dbReference type="EMBL" id="AQP43495.1"/>
    </source>
</evidence>
<dbReference type="KEGG" id="tfl:RPIT_00565"/>
<organism evidence="1 2">
    <name type="scientific">Tessaracoccus flavus</name>
    <dbReference type="NCBI Taxonomy" id="1610493"/>
    <lineage>
        <taxon>Bacteria</taxon>
        <taxon>Bacillati</taxon>
        <taxon>Actinomycetota</taxon>
        <taxon>Actinomycetes</taxon>
        <taxon>Propionibacteriales</taxon>
        <taxon>Propionibacteriaceae</taxon>
        <taxon>Tessaracoccus</taxon>
    </lineage>
</organism>
<proteinExistence type="predicted"/>
<protein>
    <submittedName>
        <fullName evidence="1">Uncharacterized protein</fullName>
    </submittedName>
</protein>
<gene>
    <name evidence="1" type="ORF">RPIT_00565</name>
</gene>
<evidence type="ECO:0000313" key="2">
    <source>
        <dbReference type="Proteomes" id="UP000188324"/>
    </source>
</evidence>
<sequence>MDERQELNAGRAAMIVLAVLMIGCVAVLGWEYLRTQEVTNTAAIVVMLGAGGLFVLIQRMFGAEAPRTFLGQELPTGPSAPERAERRRAYAVDAGLFAVAMTVLTFGGILLGDASDLLPIEGPLGLALLAALELVGGFAIFYAFNWVLGESAARGVEKKLARLEA</sequence>
<accession>A0A1Q2CBS1</accession>
<dbReference type="AlphaFoldDB" id="A0A1Q2CBS1"/>
<dbReference type="RefSeq" id="WP_077339501.1">
    <property type="nucleotide sequence ID" value="NZ_CP019605.1"/>
</dbReference>
<reference evidence="1 2" key="1">
    <citation type="journal article" date="2016" name="Int. J. Syst. Evol. Microbiol.">
        <title>Tessaracoccus flavus sp. nov., isolated from the drainage system of a lindane-producing factory.</title>
        <authorList>
            <person name="Kumari R."/>
            <person name="Singh P."/>
            <person name="Schumann P."/>
            <person name="Lal R."/>
        </authorList>
    </citation>
    <scope>NUCLEOTIDE SEQUENCE [LARGE SCALE GENOMIC DNA]</scope>
    <source>
        <strain evidence="1 2">RP1T</strain>
    </source>
</reference>
<dbReference type="OrthoDB" id="5228235at2"/>
<keyword evidence="2" id="KW-1185">Reference proteome</keyword>
<dbReference type="EMBL" id="CP019605">
    <property type="protein sequence ID" value="AQP43495.1"/>
    <property type="molecule type" value="Genomic_DNA"/>
</dbReference>